<dbReference type="InterPro" id="IPR012223">
    <property type="entry name" value="TEII"/>
</dbReference>
<dbReference type="Proteomes" id="UP001550210">
    <property type="component" value="Unassembled WGS sequence"/>
</dbReference>
<dbReference type="Pfam" id="PF00975">
    <property type="entry name" value="Thioesterase"/>
    <property type="match status" value="1"/>
</dbReference>
<dbReference type="InterPro" id="IPR029058">
    <property type="entry name" value="AB_hydrolase_fold"/>
</dbReference>
<keyword evidence="5" id="KW-1185">Reference proteome</keyword>
<comment type="caution">
    <text evidence="4">The sequence shown here is derived from an EMBL/GenBank/DDBJ whole genome shotgun (WGS) entry which is preliminary data.</text>
</comment>
<evidence type="ECO:0000256" key="2">
    <source>
        <dbReference type="ARBA" id="ARBA00022801"/>
    </source>
</evidence>
<keyword evidence="2 4" id="KW-0378">Hydrolase</keyword>
<sequence length="276" mass="29528">MVNRRQDVWLRRFPQAGGTPTGPGTDADCELVCFPHAGGSAAYWRPLAVALAPAVDVAAVQYPGRLDRLSEAPVEDLHLLADLIAEALGPPGDRPRALLGHSMGASLAYEVAVRLARLPGGEPRLLVVSGRRAPSAARGRNRNLTWPVDDAELVSRIRGLGGTDAMILDDPELLELVLPALRGDYRALASYEDTPGRPLTCPVVALAGDRDPAATVEEVRPWGEQTSGDFRTRVFEGGHFFLNDHPEDVVDLLSALLPPRTGRPPHAAPHRPTAAG</sequence>
<dbReference type="InterPro" id="IPR020802">
    <property type="entry name" value="TesA-like"/>
</dbReference>
<dbReference type="PANTHER" id="PTHR11487">
    <property type="entry name" value="THIOESTERASE"/>
    <property type="match status" value="1"/>
</dbReference>
<evidence type="ECO:0000313" key="5">
    <source>
        <dbReference type="Proteomes" id="UP001550210"/>
    </source>
</evidence>
<dbReference type="SUPFAM" id="SSF53474">
    <property type="entry name" value="alpha/beta-Hydrolases"/>
    <property type="match status" value="1"/>
</dbReference>
<evidence type="ECO:0000259" key="3">
    <source>
        <dbReference type="SMART" id="SM00824"/>
    </source>
</evidence>
<evidence type="ECO:0000256" key="1">
    <source>
        <dbReference type="ARBA" id="ARBA00007169"/>
    </source>
</evidence>
<protein>
    <submittedName>
        <fullName evidence="4">Alpha/beta fold hydrolase</fullName>
    </submittedName>
</protein>
<name>A0ABV2V865_9ACTN</name>
<reference evidence="4 5" key="1">
    <citation type="submission" date="2024-06" db="EMBL/GenBank/DDBJ databases">
        <title>The Natural Products Discovery Center: Release of the First 8490 Sequenced Strains for Exploring Actinobacteria Biosynthetic Diversity.</title>
        <authorList>
            <person name="Kalkreuter E."/>
            <person name="Kautsar S.A."/>
            <person name="Yang D."/>
            <person name="Bader C.D."/>
            <person name="Teijaro C.N."/>
            <person name="Fluegel L."/>
            <person name="Davis C.M."/>
            <person name="Simpson J.R."/>
            <person name="Lauterbach L."/>
            <person name="Steele A.D."/>
            <person name="Gui C."/>
            <person name="Meng S."/>
            <person name="Li G."/>
            <person name="Viehrig K."/>
            <person name="Ye F."/>
            <person name="Su P."/>
            <person name="Kiefer A.F."/>
            <person name="Nichols A."/>
            <person name="Cepeda A.J."/>
            <person name="Yan W."/>
            <person name="Fan B."/>
            <person name="Jiang Y."/>
            <person name="Adhikari A."/>
            <person name="Zheng C.-J."/>
            <person name="Schuster L."/>
            <person name="Cowan T.M."/>
            <person name="Smanski M.J."/>
            <person name="Chevrette M.G."/>
            <person name="De Carvalho L.P.S."/>
            <person name="Shen B."/>
        </authorList>
    </citation>
    <scope>NUCLEOTIDE SEQUENCE [LARGE SCALE GENOMIC DNA]</scope>
    <source>
        <strain evidence="4 5">NPDC006434</strain>
    </source>
</reference>
<proteinExistence type="inferred from homology"/>
<feature type="domain" description="Thioesterase TesA-like" evidence="3">
    <location>
        <begin position="32"/>
        <end position="257"/>
    </location>
</feature>
<dbReference type="EMBL" id="JBEXPZ010000049">
    <property type="protein sequence ID" value="MET9849215.1"/>
    <property type="molecule type" value="Genomic_DNA"/>
</dbReference>
<dbReference type="InterPro" id="IPR001031">
    <property type="entry name" value="Thioesterase"/>
</dbReference>
<dbReference type="Gene3D" id="3.40.50.1820">
    <property type="entry name" value="alpha/beta hydrolase"/>
    <property type="match status" value="1"/>
</dbReference>
<dbReference type="RefSeq" id="WP_355401630.1">
    <property type="nucleotide sequence ID" value="NZ_JBEGHN010000059.1"/>
</dbReference>
<gene>
    <name evidence="4" type="ORF">ABZZ21_32655</name>
</gene>
<organism evidence="4 5">
    <name type="scientific">Streptomyces ossamyceticus</name>
    <dbReference type="NCBI Taxonomy" id="249581"/>
    <lineage>
        <taxon>Bacteria</taxon>
        <taxon>Bacillati</taxon>
        <taxon>Actinomycetota</taxon>
        <taxon>Actinomycetes</taxon>
        <taxon>Kitasatosporales</taxon>
        <taxon>Streptomycetaceae</taxon>
        <taxon>Streptomyces</taxon>
    </lineage>
</organism>
<dbReference type="SMART" id="SM00824">
    <property type="entry name" value="PKS_TE"/>
    <property type="match status" value="1"/>
</dbReference>
<evidence type="ECO:0000313" key="4">
    <source>
        <dbReference type="EMBL" id="MET9849215.1"/>
    </source>
</evidence>
<dbReference type="GO" id="GO:0016787">
    <property type="term" value="F:hydrolase activity"/>
    <property type="evidence" value="ECO:0007669"/>
    <property type="project" value="UniProtKB-KW"/>
</dbReference>
<dbReference type="PANTHER" id="PTHR11487:SF0">
    <property type="entry name" value="S-ACYL FATTY ACID SYNTHASE THIOESTERASE, MEDIUM CHAIN"/>
    <property type="match status" value="1"/>
</dbReference>
<accession>A0ABV2V865</accession>
<comment type="similarity">
    <text evidence="1">Belongs to the thioesterase family.</text>
</comment>